<dbReference type="EMBL" id="MEXN01000001">
    <property type="protein sequence ID" value="OGD04344.1"/>
    <property type="molecule type" value="Genomic_DNA"/>
</dbReference>
<dbReference type="STRING" id="1797259.A2989_04905"/>
<gene>
    <name evidence="1" type="ORF">A2989_04905</name>
</gene>
<dbReference type="Proteomes" id="UP000177080">
    <property type="component" value="Unassembled WGS sequence"/>
</dbReference>
<sequence>MKEAKLKRKSVEELETYIGIVETQPVEGARDPEKRWVALCVAALRAKIVWIKKMVGKGVEGRGII</sequence>
<organism evidence="1 2">
    <name type="scientific">Candidatus Amesbacteria bacterium RIFCSPLOWO2_01_FULL_48_25</name>
    <dbReference type="NCBI Taxonomy" id="1797259"/>
    <lineage>
        <taxon>Bacteria</taxon>
        <taxon>Candidatus Amesiibacteriota</taxon>
    </lineage>
</organism>
<protein>
    <submittedName>
        <fullName evidence="1">Uncharacterized protein</fullName>
    </submittedName>
</protein>
<comment type="caution">
    <text evidence="1">The sequence shown here is derived from an EMBL/GenBank/DDBJ whole genome shotgun (WGS) entry which is preliminary data.</text>
</comment>
<proteinExistence type="predicted"/>
<name>A0A1F4ZFX4_9BACT</name>
<evidence type="ECO:0000313" key="2">
    <source>
        <dbReference type="Proteomes" id="UP000177080"/>
    </source>
</evidence>
<reference evidence="1 2" key="1">
    <citation type="journal article" date="2016" name="Nat. Commun.">
        <title>Thousands of microbial genomes shed light on interconnected biogeochemical processes in an aquifer system.</title>
        <authorList>
            <person name="Anantharaman K."/>
            <person name="Brown C.T."/>
            <person name="Hug L.A."/>
            <person name="Sharon I."/>
            <person name="Castelle C.J."/>
            <person name="Probst A.J."/>
            <person name="Thomas B.C."/>
            <person name="Singh A."/>
            <person name="Wilkins M.J."/>
            <person name="Karaoz U."/>
            <person name="Brodie E.L."/>
            <person name="Williams K.H."/>
            <person name="Hubbard S.S."/>
            <person name="Banfield J.F."/>
        </authorList>
    </citation>
    <scope>NUCLEOTIDE SEQUENCE [LARGE SCALE GENOMIC DNA]</scope>
</reference>
<accession>A0A1F4ZFX4</accession>
<dbReference type="AlphaFoldDB" id="A0A1F4ZFX4"/>
<evidence type="ECO:0000313" key="1">
    <source>
        <dbReference type="EMBL" id="OGD04344.1"/>
    </source>
</evidence>